<comment type="caution">
    <text evidence="1">The sequence shown here is derived from an EMBL/GenBank/DDBJ whole genome shotgun (WGS) entry which is preliminary data.</text>
</comment>
<evidence type="ECO:0000313" key="1">
    <source>
        <dbReference type="EMBL" id="CAD2206401.1"/>
    </source>
</evidence>
<sequence>MGNEDLNNSNYTCDELPPSPIIKWPGVHLISIDSIKDAKIGVGIENSADGVRTVGIILQINEEGVIAGINECCSSGKENLRFKLKNVDLNIERLVLEVKPFNRLPTSSWKALIQARLYVAEYGGSFRLVMGEVFELSTNSSDPPLELRIDQKIFAIKLEMRYINENYRGMPLFKDGDLEVCATKYDPEPFAWVHRALLAMYISKLCRKVVYNDATNHCYKFLLLQILKDHDISKEQFLELLYQIYEHDVQSLQIWKIFQLPLQN</sequence>
<protein>
    <submittedName>
        <fullName evidence="1">Uncharacterized protein</fullName>
    </submittedName>
</protein>
<evidence type="ECO:0000313" key="2">
    <source>
        <dbReference type="Proteomes" id="UP000580250"/>
    </source>
</evidence>
<reference evidence="1 2" key="1">
    <citation type="submission" date="2020-08" db="EMBL/GenBank/DDBJ databases">
        <authorList>
            <person name="Koutsovoulos G."/>
            <person name="Danchin GJ E."/>
        </authorList>
    </citation>
    <scope>NUCLEOTIDE SEQUENCE [LARGE SCALE GENOMIC DNA]</scope>
</reference>
<proteinExistence type="predicted"/>
<dbReference type="EMBL" id="CAJEWN010003075">
    <property type="protein sequence ID" value="CAD2206401.1"/>
    <property type="molecule type" value="Genomic_DNA"/>
</dbReference>
<name>A0A6V7Y4J7_MELEN</name>
<accession>A0A6V7Y4J7</accession>
<organism evidence="1 2">
    <name type="scientific">Meloidogyne enterolobii</name>
    <name type="common">Root-knot nematode worm</name>
    <name type="synonym">Meloidogyne mayaguensis</name>
    <dbReference type="NCBI Taxonomy" id="390850"/>
    <lineage>
        <taxon>Eukaryota</taxon>
        <taxon>Metazoa</taxon>
        <taxon>Ecdysozoa</taxon>
        <taxon>Nematoda</taxon>
        <taxon>Chromadorea</taxon>
        <taxon>Rhabditida</taxon>
        <taxon>Tylenchina</taxon>
        <taxon>Tylenchomorpha</taxon>
        <taxon>Tylenchoidea</taxon>
        <taxon>Meloidogynidae</taxon>
        <taxon>Meloidogyninae</taxon>
        <taxon>Meloidogyne</taxon>
    </lineage>
</organism>
<dbReference type="Proteomes" id="UP000580250">
    <property type="component" value="Unassembled WGS sequence"/>
</dbReference>
<gene>
    <name evidence="1" type="ORF">MENT_LOCUS60277</name>
</gene>
<dbReference type="AlphaFoldDB" id="A0A6V7Y4J7"/>